<dbReference type="GO" id="GO:0003676">
    <property type="term" value="F:nucleic acid binding"/>
    <property type="evidence" value="ECO:0007669"/>
    <property type="project" value="InterPro"/>
</dbReference>
<keyword evidence="7" id="KW-1185">Reference proteome</keyword>
<protein>
    <submittedName>
        <fullName evidence="6">Mitochondrial transcription termination factor</fullName>
    </submittedName>
</protein>
<keyword evidence="2" id="KW-0805">Transcription regulation</keyword>
<dbReference type="EMBL" id="LHPF02000006">
    <property type="protein sequence ID" value="PSC73655.1"/>
    <property type="molecule type" value="Genomic_DNA"/>
</dbReference>
<dbReference type="PANTHER" id="PTHR13068:SF151">
    <property type="entry name" value="TRANSCRIPTION TERMINATION FACTOR MTERF9, CHLOROPLASTIC"/>
    <property type="match status" value="1"/>
</dbReference>
<dbReference type="STRING" id="554055.A0A2P6VHT6"/>
<keyword evidence="4" id="KW-0175">Coiled coil</keyword>
<proteinExistence type="inferred from homology"/>
<comment type="similarity">
    <text evidence="1">Belongs to the mTERF family.</text>
</comment>
<dbReference type="Proteomes" id="UP000239649">
    <property type="component" value="Unassembled WGS sequence"/>
</dbReference>
<keyword evidence="2" id="KW-0804">Transcription</keyword>
<dbReference type="AlphaFoldDB" id="A0A2P6VHT6"/>
<feature type="region of interest" description="Disordered" evidence="5">
    <location>
        <begin position="442"/>
        <end position="474"/>
    </location>
</feature>
<dbReference type="OrthoDB" id="515088at2759"/>
<dbReference type="Pfam" id="PF02536">
    <property type="entry name" value="mTERF"/>
    <property type="match status" value="1"/>
</dbReference>
<evidence type="ECO:0000256" key="1">
    <source>
        <dbReference type="ARBA" id="ARBA00007692"/>
    </source>
</evidence>
<evidence type="ECO:0000256" key="4">
    <source>
        <dbReference type="SAM" id="Coils"/>
    </source>
</evidence>
<evidence type="ECO:0000313" key="6">
    <source>
        <dbReference type="EMBL" id="PSC73655.1"/>
    </source>
</evidence>
<comment type="caution">
    <text evidence="6">The sequence shown here is derived from an EMBL/GenBank/DDBJ whole genome shotgun (WGS) entry which is preliminary data.</text>
</comment>
<evidence type="ECO:0000256" key="3">
    <source>
        <dbReference type="ARBA" id="ARBA00022946"/>
    </source>
</evidence>
<evidence type="ECO:0000256" key="5">
    <source>
        <dbReference type="SAM" id="MobiDB-lite"/>
    </source>
</evidence>
<keyword evidence="3" id="KW-0809">Transit peptide</keyword>
<reference evidence="6 7" key="1">
    <citation type="journal article" date="2018" name="Plant J.">
        <title>Genome sequences of Chlorella sorokiniana UTEX 1602 and Micractinium conductrix SAG 241.80: implications to maltose excretion by a green alga.</title>
        <authorList>
            <person name="Arriola M.B."/>
            <person name="Velmurugan N."/>
            <person name="Zhang Y."/>
            <person name="Plunkett M.H."/>
            <person name="Hondzo H."/>
            <person name="Barney B.M."/>
        </authorList>
    </citation>
    <scope>NUCLEOTIDE SEQUENCE [LARGE SCALE GENOMIC DNA]</scope>
    <source>
        <strain evidence="6 7">SAG 241.80</strain>
    </source>
</reference>
<accession>A0A2P6VHT6</accession>
<keyword evidence="2" id="KW-0806">Transcription termination</keyword>
<evidence type="ECO:0000256" key="2">
    <source>
        <dbReference type="ARBA" id="ARBA00022472"/>
    </source>
</evidence>
<name>A0A2P6VHT6_9CHLO</name>
<evidence type="ECO:0000313" key="7">
    <source>
        <dbReference type="Proteomes" id="UP000239649"/>
    </source>
</evidence>
<feature type="compositionally biased region" description="Gly residues" evidence="5">
    <location>
        <begin position="451"/>
        <end position="463"/>
    </location>
</feature>
<gene>
    <name evidence="6" type="ORF">C2E20_3216</name>
</gene>
<dbReference type="InterPro" id="IPR038538">
    <property type="entry name" value="MTERF_sf"/>
</dbReference>
<sequence length="474" mass="52963">MFSFEQEVEPVARLLLSIPGLNVQYCFTRHPHILVCGVPTLLMRRVGEALTARLGLHGGDLGRIVGKYPWVLSQPLKQRTLPLLDYLDSLGATQDQQRRLFKKTPMMMGYPIAAWQRRLQYLQVEAGLSEEAAVLAVLRHPQIVCVGTPACDRWLRWLVDLGMPLANVPHTLTRLPALLTYGGEKRDSFLRFMRDELQLPDAAICRVLFHAPDTMSRNVERLRHNVAAMRDCGLSDAQIRRLVAANPSTLRYDLAWPTYADKLAFLREHLLREDETLPDKVVTYPFYLSYRLDRIAGRTAYLKELGMPISSLQAWLAINERRFCEEWCKTDVASFHSFLQHWRGTSEGQRWLGLAERRKALMSDERIAFEAAADARTDAAVAADASARADKAAARASRLRASIGVLEANAEDAAVHGKEAEAEEARKQAALLARQARYWQREADRLQPEASGGGDGAGAGGEAGAARQEEVAAV</sequence>
<organism evidence="6 7">
    <name type="scientific">Micractinium conductrix</name>
    <dbReference type="NCBI Taxonomy" id="554055"/>
    <lineage>
        <taxon>Eukaryota</taxon>
        <taxon>Viridiplantae</taxon>
        <taxon>Chlorophyta</taxon>
        <taxon>core chlorophytes</taxon>
        <taxon>Trebouxiophyceae</taxon>
        <taxon>Chlorellales</taxon>
        <taxon>Chlorellaceae</taxon>
        <taxon>Chlorella clade</taxon>
        <taxon>Micractinium</taxon>
    </lineage>
</organism>
<dbReference type="Gene3D" id="1.25.70.10">
    <property type="entry name" value="Transcription termination factor 3, mitochondrial"/>
    <property type="match status" value="2"/>
</dbReference>
<dbReference type="PANTHER" id="PTHR13068">
    <property type="entry name" value="CGI-12 PROTEIN-RELATED"/>
    <property type="match status" value="1"/>
</dbReference>
<dbReference type="GO" id="GO:0006353">
    <property type="term" value="P:DNA-templated transcription termination"/>
    <property type="evidence" value="ECO:0007669"/>
    <property type="project" value="UniProtKB-KW"/>
</dbReference>
<dbReference type="SMART" id="SM00733">
    <property type="entry name" value="Mterf"/>
    <property type="match status" value="6"/>
</dbReference>
<dbReference type="InterPro" id="IPR003690">
    <property type="entry name" value="MTERF"/>
</dbReference>
<feature type="coiled-coil region" evidence="4">
    <location>
        <begin position="415"/>
        <end position="442"/>
    </location>
</feature>